<name>A0A5B9MGY3_9BACT</name>
<protein>
    <submittedName>
        <fullName evidence="1">Uncharacterized protein</fullName>
    </submittedName>
</protein>
<dbReference type="KEGG" id="smam:Mal15_42230"/>
<gene>
    <name evidence="1" type="ORF">Mal15_42230</name>
</gene>
<sequence>MTARSKCLLPMGRVELVVCGKKHDAQNKNGFKECLMICFSGPTFN</sequence>
<evidence type="ECO:0000313" key="1">
    <source>
        <dbReference type="EMBL" id="QEG00154.1"/>
    </source>
</evidence>
<keyword evidence="2" id="KW-1185">Reference proteome</keyword>
<reference evidence="1 2" key="1">
    <citation type="submission" date="2019-02" db="EMBL/GenBank/DDBJ databases">
        <title>Planctomycetal bacteria perform biofilm scaping via a novel small molecule.</title>
        <authorList>
            <person name="Jeske O."/>
            <person name="Boedeker C."/>
            <person name="Wiegand S."/>
            <person name="Breitling P."/>
            <person name="Kallscheuer N."/>
            <person name="Jogler M."/>
            <person name="Rohde M."/>
            <person name="Petersen J."/>
            <person name="Medema M.H."/>
            <person name="Surup F."/>
            <person name="Jogler C."/>
        </authorList>
    </citation>
    <scope>NUCLEOTIDE SEQUENCE [LARGE SCALE GENOMIC DNA]</scope>
    <source>
        <strain evidence="1 2">Mal15</strain>
    </source>
</reference>
<dbReference type="EMBL" id="CP036264">
    <property type="protein sequence ID" value="QEG00154.1"/>
    <property type="molecule type" value="Genomic_DNA"/>
</dbReference>
<dbReference type="AlphaFoldDB" id="A0A5B9MGY3"/>
<accession>A0A5B9MGY3</accession>
<proteinExistence type="predicted"/>
<dbReference type="Proteomes" id="UP000321353">
    <property type="component" value="Chromosome"/>
</dbReference>
<evidence type="ECO:0000313" key="2">
    <source>
        <dbReference type="Proteomes" id="UP000321353"/>
    </source>
</evidence>
<organism evidence="1 2">
    <name type="scientific">Stieleria maiorica</name>
    <dbReference type="NCBI Taxonomy" id="2795974"/>
    <lineage>
        <taxon>Bacteria</taxon>
        <taxon>Pseudomonadati</taxon>
        <taxon>Planctomycetota</taxon>
        <taxon>Planctomycetia</taxon>
        <taxon>Pirellulales</taxon>
        <taxon>Pirellulaceae</taxon>
        <taxon>Stieleria</taxon>
    </lineage>
</organism>